<dbReference type="Proteomes" id="UP001144978">
    <property type="component" value="Unassembled WGS sequence"/>
</dbReference>
<comment type="caution">
    <text evidence="1">The sequence shown here is derived from an EMBL/GenBank/DDBJ whole genome shotgun (WGS) entry which is preliminary data.</text>
</comment>
<dbReference type="EMBL" id="JANSHE010004888">
    <property type="protein sequence ID" value="KAJ2974001.1"/>
    <property type="molecule type" value="Genomic_DNA"/>
</dbReference>
<evidence type="ECO:0000313" key="1">
    <source>
        <dbReference type="EMBL" id="KAJ2974001.1"/>
    </source>
</evidence>
<name>A0ACC1N5U7_9APHY</name>
<protein>
    <submittedName>
        <fullName evidence="1">Uncharacterized protein</fullName>
    </submittedName>
</protein>
<accession>A0ACC1N5U7</accession>
<keyword evidence="2" id="KW-1185">Reference proteome</keyword>
<evidence type="ECO:0000313" key="2">
    <source>
        <dbReference type="Proteomes" id="UP001144978"/>
    </source>
</evidence>
<sequence length="239" mass="27289">MPRQLDVAWKELDNRRNTIAELHNGIAARDKALDRISVEFRELRKRMQDLEDEIKRRERYENELRYREEVSFAAFERRRSAATEGRAVETEERGADDEERHLPVDERQGNHHSGDRLVERKSRARKAAPPVPSLDLVSIGDTPGADSHRSDHASFNEGANDTHLDIHLTRVESHLPVADVNDNTRGTQDASSHCSETPLSALSILQLRDVSLDMPRRHVAPLLDQSFALADYRYSVASR</sequence>
<organism evidence="1 2">
    <name type="scientific">Trametes sanguinea</name>
    <dbReference type="NCBI Taxonomy" id="158606"/>
    <lineage>
        <taxon>Eukaryota</taxon>
        <taxon>Fungi</taxon>
        <taxon>Dikarya</taxon>
        <taxon>Basidiomycota</taxon>
        <taxon>Agaricomycotina</taxon>
        <taxon>Agaricomycetes</taxon>
        <taxon>Polyporales</taxon>
        <taxon>Polyporaceae</taxon>
        <taxon>Trametes</taxon>
    </lineage>
</organism>
<gene>
    <name evidence="1" type="ORF">NUW54_g11963</name>
</gene>
<proteinExistence type="predicted"/>
<reference evidence="1" key="1">
    <citation type="submission" date="2022-08" db="EMBL/GenBank/DDBJ databases">
        <title>Genome Sequence of Pycnoporus sanguineus.</title>
        <authorList>
            <person name="Buettner E."/>
        </authorList>
    </citation>
    <scope>NUCLEOTIDE SEQUENCE</scope>
    <source>
        <strain evidence="1">CG-C14</strain>
    </source>
</reference>